<keyword evidence="2" id="KW-1185">Reference proteome</keyword>
<evidence type="ECO:0000313" key="1">
    <source>
        <dbReference type="EMBL" id="CAG8677903.1"/>
    </source>
</evidence>
<proteinExistence type="predicted"/>
<name>A0ACA9NX30_9GLOM</name>
<evidence type="ECO:0000313" key="2">
    <source>
        <dbReference type="Proteomes" id="UP000789920"/>
    </source>
</evidence>
<reference evidence="1" key="1">
    <citation type="submission" date="2021-06" db="EMBL/GenBank/DDBJ databases">
        <authorList>
            <person name="Kallberg Y."/>
            <person name="Tangrot J."/>
            <person name="Rosling A."/>
        </authorList>
    </citation>
    <scope>NUCLEOTIDE SEQUENCE</scope>
    <source>
        <strain evidence="1">MA461A</strain>
    </source>
</reference>
<organism evidence="1 2">
    <name type="scientific">Racocetra persica</name>
    <dbReference type="NCBI Taxonomy" id="160502"/>
    <lineage>
        <taxon>Eukaryota</taxon>
        <taxon>Fungi</taxon>
        <taxon>Fungi incertae sedis</taxon>
        <taxon>Mucoromycota</taxon>
        <taxon>Glomeromycotina</taxon>
        <taxon>Glomeromycetes</taxon>
        <taxon>Diversisporales</taxon>
        <taxon>Gigasporaceae</taxon>
        <taxon>Racocetra</taxon>
    </lineage>
</organism>
<dbReference type="EMBL" id="CAJVQC010016605">
    <property type="protein sequence ID" value="CAG8677903.1"/>
    <property type="molecule type" value="Genomic_DNA"/>
</dbReference>
<gene>
    <name evidence="1" type="ORF">RPERSI_LOCUS8973</name>
</gene>
<accession>A0ACA9NX30</accession>
<protein>
    <submittedName>
        <fullName evidence="1">14932_t:CDS:1</fullName>
    </submittedName>
</protein>
<feature type="non-terminal residue" evidence="1">
    <location>
        <position position="1"/>
    </location>
</feature>
<sequence length="203" mass="23187">PIASQVISDDSKLVKDLPKKIRIFMKPARNMIPKSLLSIVRETCEEFVLCYNEHQMEEMEVLPEKLENDKSWKEGCETLEKMTKGILSVLNDAWDNPAFSPEFVESQNLPFGKSSYVSTAEKQSIAIADRRGEGHFGRRPDCAPNVKKINDSTKLWRETSDGIFWTRKKCYPEKDKFGIIGIQVAGCECTYQGFGRYTQIFSS</sequence>
<comment type="caution">
    <text evidence="1">The sequence shown here is derived from an EMBL/GenBank/DDBJ whole genome shotgun (WGS) entry which is preliminary data.</text>
</comment>
<dbReference type="Proteomes" id="UP000789920">
    <property type="component" value="Unassembled WGS sequence"/>
</dbReference>